<dbReference type="HOGENOM" id="CLU_069765_1_1_7"/>
<evidence type="ECO:0000256" key="1">
    <source>
        <dbReference type="ARBA" id="ARBA00002324"/>
    </source>
</evidence>
<proteinExistence type="inferred from homology"/>
<dbReference type="NCBIfam" id="TIGR00125">
    <property type="entry name" value="cyt_tran_rel"/>
    <property type="match status" value="1"/>
</dbReference>
<evidence type="ECO:0000256" key="11">
    <source>
        <dbReference type="HAMAP-Rule" id="MF_00244"/>
    </source>
</evidence>
<dbReference type="RefSeq" id="WP_013706341.1">
    <property type="nucleotide sequence ID" value="NC_015388.1"/>
</dbReference>
<keyword evidence="7 11" id="KW-0547">Nucleotide-binding</keyword>
<reference evidence="13 14" key="1">
    <citation type="journal article" date="2011" name="Stand. Genomic Sci.">
        <title>Complete genome sequence of the acetate-degrading sulfate reducer Desulfobacca acetoxidans type strain (ASRB2).</title>
        <authorList>
            <person name="Goker M."/>
            <person name="Teshima H."/>
            <person name="Lapidus A."/>
            <person name="Nolan M."/>
            <person name="Lucas S."/>
            <person name="Hammon N."/>
            <person name="Deshpande S."/>
            <person name="Cheng J.F."/>
            <person name="Tapia R."/>
            <person name="Han C."/>
            <person name="Goodwin L."/>
            <person name="Pitluck S."/>
            <person name="Huntemann M."/>
            <person name="Liolios K."/>
            <person name="Ivanova N."/>
            <person name="Pagani I."/>
            <person name="Mavromatis K."/>
            <person name="Ovchinikova G."/>
            <person name="Pati A."/>
            <person name="Chen A."/>
            <person name="Palaniappan K."/>
            <person name="Land M."/>
            <person name="Hauser L."/>
            <person name="Brambilla E.M."/>
            <person name="Rohde M."/>
            <person name="Spring S."/>
            <person name="Detter J.C."/>
            <person name="Woyke T."/>
            <person name="Bristow J."/>
            <person name="Eisen J.A."/>
            <person name="Markowitz V."/>
            <person name="Hugenholtz P."/>
            <person name="Kyrpides N.C."/>
            <person name="Klenk H.P."/>
        </authorList>
    </citation>
    <scope>NUCLEOTIDE SEQUENCE [LARGE SCALE GENOMIC DNA]</scope>
    <source>
        <strain evidence="14">ATCC 700848 / DSM 11109 / ASRB2</strain>
    </source>
</reference>
<evidence type="ECO:0000256" key="4">
    <source>
        <dbReference type="ARBA" id="ARBA00022642"/>
    </source>
</evidence>
<dbReference type="SUPFAM" id="SSF52374">
    <property type="entry name" value="Nucleotidylyl transferase"/>
    <property type="match status" value="1"/>
</dbReference>
<dbReference type="OrthoDB" id="5295945at2"/>
<evidence type="ECO:0000256" key="2">
    <source>
        <dbReference type="ARBA" id="ARBA00005019"/>
    </source>
</evidence>
<evidence type="ECO:0000259" key="12">
    <source>
        <dbReference type="Pfam" id="PF01467"/>
    </source>
</evidence>
<dbReference type="CDD" id="cd02165">
    <property type="entry name" value="NMNAT"/>
    <property type="match status" value="1"/>
</dbReference>
<evidence type="ECO:0000256" key="8">
    <source>
        <dbReference type="ARBA" id="ARBA00022840"/>
    </source>
</evidence>
<dbReference type="eggNOG" id="COG1057">
    <property type="taxonomic scope" value="Bacteria"/>
</dbReference>
<dbReference type="Pfam" id="PF01467">
    <property type="entry name" value="CTP_transf_like"/>
    <property type="match status" value="1"/>
</dbReference>
<keyword evidence="4 11" id="KW-0662">Pyridine nucleotide biosynthesis</keyword>
<dbReference type="GO" id="GO:0009435">
    <property type="term" value="P:NAD+ biosynthetic process"/>
    <property type="evidence" value="ECO:0007669"/>
    <property type="project" value="UniProtKB-UniRule"/>
</dbReference>
<dbReference type="HAMAP" id="MF_00244">
    <property type="entry name" value="NaMN_adenylyltr"/>
    <property type="match status" value="1"/>
</dbReference>
<evidence type="ECO:0000256" key="3">
    <source>
        <dbReference type="ARBA" id="ARBA00009014"/>
    </source>
</evidence>
<feature type="domain" description="Cytidyltransferase-like" evidence="12">
    <location>
        <begin position="5"/>
        <end position="186"/>
    </location>
</feature>
<dbReference type="PANTHER" id="PTHR39321">
    <property type="entry name" value="NICOTINATE-NUCLEOTIDE ADENYLYLTRANSFERASE-RELATED"/>
    <property type="match status" value="1"/>
</dbReference>
<dbReference type="InterPro" id="IPR014729">
    <property type="entry name" value="Rossmann-like_a/b/a_fold"/>
</dbReference>
<dbReference type="AlphaFoldDB" id="F2NHP2"/>
<evidence type="ECO:0000256" key="7">
    <source>
        <dbReference type="ARBA" id="ARBA00022741"/>
    </source>
</evidence>
<dbReference type="Proteomes" id="UP000000483">
    <property type="component" value="Chromosome"/>
</dbReference>
<comment type="catalytic activity">
    <reaction evidence="10 11">
        <text>nicotinate beta-D-ribonucleotide + ATP + H(+) = deamido-NAD(+) + diphosphate</text>
        <dbReference type="Rhea" id="RHEA:22860"/>
        <dbReference type="ChEBI" id="CHEBI:15378"/>
        <dbReference type="ChEBI" id="CHEBI:30616"/>
        <dbReference type="ChEBI" id="CHEBI:33019"/>
        <dbReference type="ChEBI" id="CHEBI:57502"/>
        <dbReference type="ChEBI" id="CHEBI:58437"/>
        <dbReference type="EC" id="2.7.7.18"/>
    </reaction>
</comment>
<dbReference type="KEGG" id="dao:Desac_1372"/>
<comment type="pathway">
    <text evidence="2 11">Cofactor biosynthesis; NAD(+) biosynthesis; deamido-NAD(+) from nicotinate D-ribonucleotide: step 1/1.</text>
</comment>
<dbReference type="Gene3D" id="3.40.50.620">
    <property type="entry name" value="HUPs"/>
    <property type="match status" value="1"/>
</dbReference>
<comment type="similarity">
    <text evidence="3 11">Belongs to the NadD family.</text>
</comment>
<dbReference type="STRING" id="880072.Desac_1372"/>
<dbReference type="GO" id="GO:0005524">
    <property type="term" value="F:ATP binding"/>
    <property type="evidence" value="ECO:0007669"/>
    <property type="project" value="UniProtKB-KW"/>
</dbReference>
<dbReference type="EC" id="2.7.7.18" evidence="11"/>
<gene>
    <name evidence="11" type="primary">nadD</name>
    <name evidence="13" type="ordered locus">Desac_1372</name>
</gene>
<reference evidence="14" key="2">
    <citation type="submission" date="2011-03" db="EMBL/GenBank/DDBJ databases">
        <title>The complete genome of Desulfobacca acetoxidans DSM 11109.</title>
        <authorList>
            <consortium name="US DOE Joint Genome Institute (JGI-PGF)"/>
            <person name="Lucas S."/>
            <person name="Copeland A."/>
            <person name="Lapidus A."/>
            <person name="Bruce D."/>
            <person name="Goodwin L."/>
            <person name="Pitluck S."/>
            <person name="Peters L."/>
            <person name="Kyrpides N."/>
            <person name="Mavromatis K."/>
            <person name="Ivanova N."/>
            <person name="Ovchinnikova G."/>
            <person name="Teshima H."/>
            <person name="Detter J.C."/>
            <person name="Han C."/>
            <person name="Land M."/>
            <person name="Hauser L."/>
            <person name="Markowitz V."/>
            <person name="Cheng J.-F."/>
            <person name="Hugenholtz P."/>
            <person name="Woyke T."/>
            <person name="Wu D."/>
            <person name="Spring S."/>
            <person name="Schueler E."/>
            <person name="Brambilla E."/>
            <person name="Klenk H.-P."/>
            <person name="Eisen J.A."/>
        </authorList>
    </citation>
    <scope>NUCLEOTIDE SEQUENCE [LARGE SCALE GENOMIC DNA]</scope>
    <source>
        <strain evidence="14">ATCC 700848 / DSM 11109 / ASRB2</strain>
    </source>
</reference>
<evidence type="ECO:0000256" key="10">
    <source>
        <dbReference type="ARBA" id="ARBA00048721"/>
    </source>
</evidence>
<keyword evidence="5 11" id="KW-0808">Transferase</keyword>
<evidence type="ECO:0000256" key="5">
    <source>
        <dbReference type="ARBA" id="ARBA00022679"/>
    </source>
</evidence>
<name>F2NHP2_DESAR</name>
<dbReference type="NCBIfam" id="NF000840">
    <property type="entry name" value="PRK00071.1-3"/>
    <property type="match status" value="1"/>
</dbReference>
<protein>
    <recommendedName>
        <fullName evidence="11">Probable nicotinate-nucleotide adenylyltransferase</fullName>
        <ecNumber evidence="11">2.7.7.18</ecNumber>
    </recommendedName>
    <alternativeName>
        <fullName evidence="11">Deamido-NAD(+) diphosphorylase</fullName>
    </alternativeName>
    <alternativeName>
        <fullName evidence="11">Deamido-NAD(+) pyrophosphorylase</fullName>
    </alternativeName>
    <alternativeName>
        <fullName evidence="11">Nicotinate mononucleotide adenylyltransferase</fullName>
        <shortName evidence="11">NaMN adenylyltransferase</shortName>
    </alternativeName>
</protein>
<evidence type="ECO:0000256" key="6">
    <source>
        <dbReference type="ARBA" id="ARBA00022695"/>
    </source>
</evidence>
<evidence type="ECO:0000256" key="9">
    <source>
        <dbReference type="ARBA" id="ARBA00023027"/>
    </source>
</evidence>
<keyword evidence="9 11" id="KW-0520">NAD</keyword>
<dbReference type="PANTHER" id="PTHR39321:SF3">
    <property type="entry name" value="PHOSPHOPANTETHEINE ADENYLYLTRANSFERASE"/>
    <property type="match status" value="1"/>
</dbReference>
<dbReference type="InterPro" id="IPR004821">
    <property type="entry name" value="Cyt_trans-like"/>
</dbReference>
<keyword evidence="6 11" id="KW-0548">Nucleotidyltransferase</keyword>
<dbReference type="EMBL" id="CP002629">
    <property type="protein sequence ID" value="AEB09229.1"/>
    <property type="molecule type" value="Genomic_DNA"/>
</dbReference>
<dbReference type="GO" id="GO:0004515">
    <property type="term" value="F:nicotinate-nucleotide adenylyltransferase activity"/>
    <property type="evidence" value="ECO:0007669"/>
    <property type="project" value="UniProtKB-UniRule"/>
</dbReference>
<organism evidence="13 14">
    <name type="scientific">Desulfobacca acetoxidans (strain ATCC 700848 / DSM 11109 / ASRB2)</name>
    <dbReference type="NCBI Taxonomy" id="880072"/>
    <lineage>
        <taxon>Bacteria</taxon>
        <taxon>Pseudomonadati</taxon>
        <taxon>Thermodesulfobacteriota</taxon>
        <taxon>Desulfobaccia</taxon>
        <taxon>Desulfobaccales</taxon>
        <taxon>Desulfobaccaceae</taxon>
        <taxon>Desulfobacca</taxon>
    </lineage>
</organism>
<evidence type="ECO:0000313" key="14">
    <source>
        <dbReference type="Proteomes" id="UP000000483"/>
    </source>
</evidence>
<keyword evidence="8 11" id="KW-0067">ATP-binding</keyword>
<keyword evidence="14" id="KW-1185">Reference proteome</keyword>
<dbReference type="NCBIfam" id="TIGR00482">
    <property type="entry name" value="nicotinate (nicotinamide) nucleotide adenylyltransferase"/>
    <property type="match status" value="1"/>
</dbReference>
<accession>F2NHP2</accession>
<comment type="function">
    <text evidence="1 11">Catalyzes the reversible adenylation of nicotinate mononucleotide (NaMN) to nicotinic acid adenine dinucleotide (NaAD).</text>
</comment>
<dbReference type="InterPro" id="IPR005248">
    <property type="entry name" value="NadD/NMNAT"/>
</dbReference>
<sequence>MRLGLFGGTFNPIHYGHLRAAEEAVEILQLQRLLFIPAARPPHKNTKTVTPFAIRLAMTRLAVAEIPHFDVSDIENQRPEKSYSIETLRLFRRQFGSEVEIFFIVGLDAMLEIDTWKDYQDLFTLSHFFVLDRPGYDPCDLERILRRKVDPQGVYQADARVFQHSSGNCIYFRPTTHLDISSSRIRLLASRGQSLRFLLPEEVRRFILDNKVYG</sequence>
<dbReference type="UniPathway" id="UPA00253">
    <property type="reaction ID" value="UER00332"/>
</dbReference>
<evidence type="ECO:0000313" key="13">
    <source>
        <dbReference type="EMBL" id="AEB09229.1"/>
    </source>
</evidence>